<dbReference type="Proteomes" id="UP000222788">
    <property type="component" value="Unassembled WGS sequence"/>
</dbReference>
<comment type="caution">
    <text evidence="1">The sequence shown here is derived from an EMBL/GenBank/DDBJ whole genome shotgun (WGS) entry which is preliminary data.</text>
</comment>
<organism evidence="1 2">
    <name type="scientific">Ceratocystis fimbriata CBS 114723</name>
    <dbReference type="NCBI Taxonomy" id="1035309"/>
    <lineage>
        <taxon>Eukaryota</taxon>
        <taxon>Fungi</taxon>
        <taxon>Dikarya</taxon>
        <taxon>Ascomycota</taxon>
        <taxon>Pezizomycotina</taxon>
        <taxon>Sordariomycetes</taxon>
        <taxon>Hypocreomycetidae</taxon>
        <taxon>Microascales</taxon>
        <taxon>Ceratocystidaceae</taxon>
        <taxon>Ceratocystis</taxon>
    </lineage>
</organism>
<accession>A0A2C5WWV4</accession>
<dbReference type="EMBL" id="APWK03000128">
    <property type="protein sequence ID" value="PHH50497.1"/>
    <property type="molecule type" value="Genomic_DNA"/>
</dbReference>
<keyword evidence="2" id="KW-1185">Reference proteome</keyword>
<gene>
    <name evidence="1" type="ORF">CFIMG_007403RA00001</name>
</gene>
<dbReference type="OrthoDB" id="1658288at2759"/>
<evidence type="ECO:0000313" key="1">
    <source>
        <dbReference type="EMBL" id="PHH50497.1"/>
    </source>
</evidence>
<reference evidence="1 2" key="2">
    <citation type="journal article" date="2013" name="IMA Fungus">
        <title>IMA Genome-F 1: Ceratocystis fimbriata: Draft nuclear genome sequence for the plant pathogen, Ceratocystis fimbriata.</title>
        <authorList>
            <person name="Wilken P.M."/>
            <person name="Steenkamp E.T."/>
            <person name="Wingfield M.J."/>
            <person name="de Beer Z.W."/>
            <person name="Wingfield B.D."/>
        </authorList>
    </citation>
    <scope>NUCLEOTIDE SEQUENCE [LARGE SCALE GENOMIC DNA]</scope>
    <source>
        <strain evidence="1 2">CBS 114723</strain>
    </source>
</reference>
<protein>
    <submittedName>
        <fullName evidence="1">Uncharacterized protein</fullName>
    </submittedName>
</protein>
<sequence>MHSFGQLNHFTQPAVKNLPNLEQPATVHTHYSVKSQGDSSVGGSNGTMPTNIWFKSPVGFLAYSFITGINVTSSPWSPTTLTLHMIRVIKLFTKSHDRRSINDLKQGNWTWVELVILDNKDATSPKKSRKGKELVVTSHSNKANSKHYEWMQGEAIDTRCNFPKSLETSSITM</sequence>
<proteinExistence type="predicted"/>
<reference evidence="1 2" key="1">
    <citation type="journal article" date="2013" name="Fungal Biol.">
        <title>Analysis of microsatellite markers in the genome of the plant pathogen Ceratocystis fimbriata.</title>
        <authorList>
            <person name="Simpson M.C."/>
            <person name="Wilken P.M."/>
            <person name="Coetzee M.P."/>
            <person name="Wingfield M.J."/>
            <person name="Wingfield B.D."/>
        </authorList>
    </citation>
    <scope>NUCLEOTIDE SEQUENCE [LARGE SCALE GENOMIC DNA]</scope>
    <source>
        <strain evidence="1 2">CBS 114723</strain>
    </source>
</reference>
<dbReference type="AlphaFoldDB" id="A0A2C5WWV4"/>
<evidence type="ECO:0000313" key="2">
    <source>
        <dbReference type="Proteomes" id="UP000222788"/>
    </source>
</evidence>
<name>A0A2C5WWV4_9PEZI</name>
<dbReference type="STRING" id="1035309.A0A2C5WWV4"/>